<evidence type="ECO:0000313" key="9">
    <source>
        <dbReference type="EMBL" id="RPD54411.1"/>
    </source>
</evidence>
<dbReference type="PANTHER" id="PTHR46123">
    <property type="entry name" value="MIX-TYPE HOMEOBOX GENE 1-RELATED"/>
    <property type="match status" value="1"/>
</dbReference>
<feature type="DNA-binding region" description="Homeobox" evidence="5">
    <location>
        <begin position="94"/>
        <end position="154"/>
    </location>
</feature>
<dbReference type="OrthoDB" id="6159439at2759"/>
<comment type="subcellular location">
    <subcellularLocation>
        <location evidence="1 5 6">Nucleus</location>
    </subcellularLocation>
</comment>
<feature type="region of interest" description="Disordered" evidence="7">
    <location>
        <begin position="1"/>
        <end position="107"/>
    </location>
</feature>
<keyword evidence="2 5" id="KW-0238">DNA-binding</keyword>
<organism evidence="9 10">
    <name type="scientific">Lentinus tigrinus ALCF2SS1-6</name>
    <dbReference type="NCBI Taxonomy" id="1328759"/>
    <lineage>
        <taxon>Eukaryota</taxon>
        <taxon>Fungi</taxon>
        <taxon>Dikarya</taxon>
        <taxon>Basidiomycota</taxon>
        <taxon>Agaricomycotina</taxon>
        <taxon>Agaricomycetes</taxon>
        <taxon>Polyporales</taxon>
        <taxon>Polyporaceae</taxon>
        <taxon>Lentinus</taxon>
    </lineage>
</organism>
<feature type="compositionally biased region" description="Low complexity" evidence="7">
    <location>
        <begin position="42"/>
        <end position="53"/>
    </location>
</feature>
<dbReference type="InterPro" id="IPR009057">
    <property type="entry name" value="Homeodomain-like_sf"/>
</dbReference>
<feature type="domain" description="Homeobox" evidence="8">
    <location>
        <begin position="171"/>
        <end position="231"/>
    </location>
</feature>
<protein>
    <recommendedName>
        <fullName evidence="8">Homeobox domain-containing protein</fullName>
    </recommendedName>
</protein>
<dbReference type="SMART" id="SM00389">
    <property type="entry name" value="HOX"/>
    <property type="match status" value="2"/>
</dbReference>
<evidence type="ECO:0000313" key="10">
    <source>
        <dbReference type="Proteomes" id="UP000313359"/>
    </source>
</evidence>
<dbReference type="Gene3D" id="1.10.10.60">
    <property type="entry name" value="Homeodomain-like"/>
    <property type="match status" value="2"/>
</dbReference>
<dbReference type="InterPro" id="IPR001356">
    <property type="entry name" value="HD"/>
</dbReference>
<dbReference type="GO" id="GO:0000977">
    <property type="term" value="F:RNA polymerase II transcription regulatory region sequence-specific DNA binding"/>
    <property type="evidence" value="ECO:0007669"/>
    <property type="project" value="TreeGrafter"/>
</dbReference>
<gene>
    <name evidence="9" type="ORF">L227DRAFT_604080</name>
</gene>
<evidence type="ECO:0000256" key="6">
    <source>
        <dbReference type="RuleBase" id="RU000682"/>
    </source>
</evidence>
<dbReference type="Pfam" id="PF00046">
    <property type="entry name" value="Homeodomain"/>
    <property type="match status" value="2"/>
</dbReference>
<dbReference type="GO" id="GO:0000981">
    <property type="term" value="F:DNA-binding transcription factor activity, RNA polymerase II-specific"/>
    <property type="evidence" value="ECO:0007669"/>
    <property type="project" value="TreeGrafter"/>
</dbReference>
<dbReference type="EMBL" id="ML122306">
    <property type="protein sequence ID" value="RPD54411.1"/>
    <property type="molecule type" value="Genomic_DNA"/>
</dbReference>
<feature type="domain" description="Homeobox" evidence="8">
    <location>
        <begin position="92"/>
        <end position="153"/>
    </location>
</feature>
<name>A0A5C2RT79_9APHY</name>
<accession>A0A5C2RT79</accession>
<dbReference type="InterPro" id="IPR051306">
    <property type="entry name" value="Homeobox_regulator"/>
</dbReference>
<dbReference type="PROSITE" id="PS50071">
    <property type="entry name" value="HOMEOBOX_2"/>
    <property type="match status" value="2"/>
</dbReference>
<feature type="compositionally biased region" description="Low complexity" evidence="7">
    <location>
        <begin position="65"/>
        <end position="96"/>
    </location>
</feature>
<proteinExistence type="predicted"/>
<dbReference type="Proteomes" id="UP000313359">
    <property type="component" value="Unassembled WGS sequence"/>
</dbReference>
<evidence type="ECO:0000259" key="8">
    <source>
        <dbReference type="PROSITE" id="PS50071"/>
    </source>
</evidence>
<feature type="region of interest" description="Disordered" evidence="7">
    <location>
        <begin position="146"/>
        <end position="167"/>
    </location>
</feature>
<keyword evidence="3 5" id="KW-0371">Homeobox</keyword>
<dbReference type="AlphaFoldDB" id="A0A5C2RT79"/>
<evidence type="ECO:0000256" key="1">
    <source>
        <dbReference type="ARBA" id="ARBA00004123"/>
    </source>
</evidence>
<evidence type="ECO:0000256" key="2">
    <source>
        <dbReference type="ARBA" id="ARBA00023125"/>
    </source>
</evidence>
<sequence length="232" mass="25478">MSSKSRPPVPPPISSGTSRNIFACGVPGPVIAHSNPEGNNAGLSLPPRSSSGGNAYTPLSLPDRGPSSSSSPAGHHGPAIPSSPAHSGSSSSQLKISRSKRDHKNTEILQEFYSKRNKNPSHEERLQLSIATGKPVEAIATWFKHQRHHDRYKDPEAVRDASASALTDSSKRTRRKYVRFFPWQLTKLEAAYARNPLPDWTARDQLARELGVDSETINNWFGNQRRKSSPKN</sequence>
<evidence type="ECO:0000256" key="7">
    <source>
        <dbReference type="SAM" id="MobiDB-lite"/>
    </source>
</evidence>
<dbReference type="PANTHER" id="PTHR46123:SF4">
    <property type="entry name" value="MIX-TYPE HOMEOBOX GENE 1-RELATED"/>
    <property type="match status" value="1"/>
</dbReference>
<dbReference type="CDD" id="cd00086">
    <property type="entry name" value="homeodomain"/>
    <property type="match status" value="2"/>
</dbReference>
<feature type="DNA-binding region" description="Homeobox" evidence="5">
    <location>
        <begin position="173"/>
        <end position="232"/>
    </location>
</feature>
<evidence type="ECO:0000256" key="3">
    <source>
        <dbReference type="ARBA" id="ARBA00023155"/>
    </source>
</evidence>
<dbReference type="GO" id="GO:0005634">
    <property type="term" value="C:nucleus"/>
    <property type="evidence" value="ECO:0007669"/>
    <property type="project" value="UniProtKB-SubCell"/>
</dbReference>
<evidence type="ECO:0000256" key="4">
    <source>
        <dbReference type="ARBA" id="ARBA00023242"/>
    </source>
</evidence>
<dbReference type="SUPFAM" id="SSF46689">
    <property type="entry name" value="Homeodomain-like"/>
    <property type="match status" value="2"/>
</dbReference>
<keyword evidence="10" id="KW-1185">Reference proteome</keyword>
<reference evidence="9" key="1">
    <citation type="journal article" date="2018" name="Genome Biol. Evol.">
        <title>Genomics and development of Lentinus tigrinus, a white-rot wood-decaying mushroom with dimorphic fruiting bodies.</title>
        <authorList>
            <person name="Wu B."/>
            <person name="Xu Z."/>
            <person name="Knudson A."/>
            <person name="Carlson A."/>
            <person name="Chen N."/>
            <person name="Kovaka S."/>
            <person name="LaButti K."/>
            <person name="Lipzen A."/>
            <person name="Pennachio C."/>
            <person name="Riley R."/>
            <person name="Schakwitz W."/>
            <person name="Umezawa K."/>
            <person name="Ohm R.A."/>
            <person name="Grigoriev I.V."/>
            <person name="Nagy L.G."/>
            <person name="Gibbons J."/>
            <person name="Hibbett D."/>
        </authorList>
    </citation>
    <scope>NUCLEOTIDE SEQUENCE [LARGE SCALE GENOMIC DNA]</scope>
    <source>
        <strain evidence="9">ALCF2SS1-6</strain>
    </source>
</reference>
<evidence type="ECO:0000256" key="5">
    <source>
        <dbReference type="PROSITE-ProRule" id="PRU00108"/>
    </source>
</evidence>
<keyword evidence="4 5" id="KW-0539">Nucleus</keyword>